<comment type="subcellular location">
    <subcellularLocation>
        <location evidence="5">Nucleus</location>
    </subcellularLocation>
</comment>
<keyword evidence="3" id="KW-0804">Transcription</keyword>
<feature type="compositionally biased region" description="Low complexity" evidence="6">
    <location>
        <begin position="20"/>
        <end position="36"/>
    </location>
</feature>
<dbReference type="SUPFAM" id="SSF46785">
    <property type="entry name" value="Winged helix' DNA-binding domain"/>
    <property type="match status" value="1"/>
</dbReference>
<evidence type="ECO:0000259" key="7">
    <source>
        <dbReference type="PROSITE" id="PS50039"/>
    </source>
</evidence>
<keyword evidence="9" id="KW-1185">Reference proteome</keyword>
<feature type="region of interest" description="Disordered" evidence="6">
    <location>
        <begin position="1"/>
        <end position="40"/>
    </location>
</feature>
<dbReference type="PANTHER" id="PTHR46078">
    <property type="entry name" value="FORKHEAD BOX PROTEIN J2 FAMILY MEMBER"/>
    <property type="match status" value="1"/>
</dbReference>
<name>A0A0D7BT19_9AGAR</name>
<reference evidence="8 9" key="1">
    <citation type="journal article" date="2015" name="Fungal Genet. Biol.">
        <title>Evolution of novel wood decay mechanisms in Agaricales revealed by the genome sequences of Fistulina hepatica and Cylindrobasidium torrendii.</title>
        <authorList>
            <person name="Floudas D."/>
            <person name="Held B.W."/>
            <person name="Riley R."/>
            <person name="Nagy L.G."/>
            <person name="Koehler G."/>
            <person name="Ransdell A.S."/>
            <person name="Younus H."/>
            <person name="Chow J."/>
            <person name="Chiniquy J."/>
            <person name="Lipzen A."/>
            <person name="Tritt A."/>
            <person name="Sun H."/>
            <person name="Haridas S."/>
            <person name="LaButti K."/>
            <person name="Ohm R.A."/>
            <person name="Kues U."/>
            <person name="Blanchette R.A."/>
            <person name="Grigoriev I.V."/>
            <person name="Minto R.E."/>
            <person name="Hibbett D.S."/>
        </authorList>
    </citation>
    <scope>NUCLEOTIDE SEQUENCE [LARGE SCALE GENOMIC DNA]</scope>
    <source>
        <strain evidence="8 9">FP15055 ss-10</strain>
    </source>
</reference>
<dbReference type="GO" id="GO:0000978">
    <property type="term" value="F:RNA polymerase II cis-regulatory region sequence-specific DNA binding"/>
    <property type="evidence" value="ECO:0007669"/>
    <property type="project" value="TreeGrafter"/>
</dbReference>
<organism evidence="8 9">
    <name type="scientific">Cylindrobasidium torrendii FP15055 ss-10</name>
    <dbReference type="NCBI Taxonomy" id="1314674"/>
    <lineage>
        <taxon>Eukaryota</taxon>
        <taxon>Fungi</taxon>
        <taxon>Dikarya</taxon>
        <taxon>Basidiomycota</taxon>
        <taxon>Agaricomycotina</taxon>
        <taxon>Agaricomycetes</taxon>
        <taxon>Agaricomycetidae</taxon>
        <taxon>Agaricales</taxon>
        <taxon>Marasmiineae</taxon>
        <taxon>Physalacriaceae</taxon>
        <taxon>Cylindrobasidium</taxon>
    </lineage>
</organism>
<feature type="domain" description="Fork-head" evidence="7">
    <location>
        <begin position="83"/>
        <end position="173"/>
    </location>
</feature>
<keyword evidence="1" id="KW-0805">Transcription regulation</keyword>
<dbReference type="EMBL" id="KN880435">
    <property type="protein sequence ID" value="KIY73567.1"/>
    <property type="molecule type" value="Genomic_DNA"/>
</dbReference>
<evidence type="ECO:0000256" key="3">
    <source>
        <dbReference type="ARBA" id="ARBA00023163"/>
    </source>
</evidence>
<keyword evidence="4 5" id="KW-0539">Nucleus</keyword>
<feature type="region of interest" description="Disordered" evidence="6">
    <location>
        <begin position="323"/>
        <end position="385"/>
    </location>
</feature>
<evidence type="ECO:0000313" key="9">
    <source>
        <dbReference type="Proteomes" id="UP000054007"/>
    </source>
</evidence>
<dbReference type="PRINTS" id="PR00053">
    <property type="entry name" value="FORKHEAD"/>
</dbReference>
<dbReference type="InterPro" id="IPR045912">
    <property type="entry name" value="FOXJ2/3-like"/>
</dbReference>
<evidence type="ECO:0000256" key="4">
    <source>
        <dbReference type="ARBA" id="ARBA00023242"/>
    </source>
</evidence>
<dbReference type="PANTHER" id="PTHR46078:SF2">
    <property type="entry name" value="FORK-HEAD DOMAIN-CONTAINING PROTEIN"/>
    <property type="match status" value="1"/>
</dbReference>
<feature type="compositionally biased region" description="Pro residues" evidence="6">
    <location>
        <begin position="260"/>
        <end position="272"/>
    </location>
</feature>
<dbReference type="GO" id="GO:0005634">
    <property type="term" value="C:nucleus"/>
    <property type="evidence" value="ECO:0007669"/>
    <property type="project" value="UniProtKB-SubCell"/>
</dbReference>
<keyword evidence="2 5" id="KW-0238">DNA-binding</keyword>
<feature type="DNA-binding region" description="Fork-head" evidence="5">
    <location>
        <begin position="83"/>
        <end position="173"/>
    </location>
</feature>
<accession>A0A0D7BT19</accession>
<dbReference type="AlphaFoldDB" id="A0A0D7BT19"/>
<dbReference type="InterPro" id="IPR036390">
    <property type="entry name" value="WH_DNA-bd_sf"/>
</dbReference>
<evidence type="ECO:0000256" key="1">
    <source>
        <dbReference type="ARBA" id="ARBA00023015"/>
    </source>
</evidence>
<sequence length="385" mass="42951">MASLRSILNPEDLTRRDGETSVSPTTPDSAASPSSAGYDAIHCDDHEHGSGAVVQRWKFPDHAAHPNCPDTLDCLPNTESDERPQHTLPVILRCAILGSPRKRLTIREIYASMEAKYPFYRTAGPTWKQSVRHHLSLNRLFERQPRPVTDPGFGSYWTVNLLAPPGTKRPRKRGRPKDKSDGLLGPGQTPTQDKKAARAARSTPYASPTQEECDEDAQGTDEDDFESEEDQAAMMQLDSARDRPLLPRLGVAHQQRPIMNGPPMPPPPPTYLPPSQGQSPSSYVSDSNSPVDRLQSEITSLRRQAAEAVSLSVRLTDQLSQAQAEAARSKNHMHTVEQLLEEETRKRRQAERDADDEAARRRSLEEQLEDLRMRWPSASSINAHN</sequence>
<dbReference type="InterPro" id="IPR001766">
    <property type="entry name" value="Fork_head_dom"/>
</dbReference>
<evidence type="ECO:0000256" key="6">
    <source>
        <dbReference type="SAM" id="MobiDB-lite"/>
    </source>
</evidence>
<feature type="compositionally biased region" description="Acidic residues" evidence="6">
    <location>
        <begin position="211"/>
        <end position="231"/>
    </location>
</feature>
<dbReference type="OrthoDB" id="5954824at2759"/>
<evidence type="ECO:0000256" key="2">
    <source>
        <dbReference type="ARBA" id="ARBA00023125"/>
    </source>
</evidence>
<protein>
    <recommendedName>
        <fullName evidence="7">Fork-head domain-containing protein</fullName>
    </recommendedName>
</protein>
<dbReference type="InterPro" id="IPR036388">
    <property type="entry name" value="WH-like_DNA-bd_sf"/>
</dbReference>
<dbReference type="GO" id="GO:0000981">
    <property type="term" value="F:DNA-binding transcription factor activity, RNA polymerase II-specific"/>
    <property type="evidence" value="ECO:0007669"/>
    <property type="project" value="TreeGrafter"/>
</dbReference>
<dbReference type="Gene3D" id="1.10.10.10">
    <property type="entry name" value="Winged helix-like DNA-binding domain superfamily/Winged helix DNA-binding domain"/>
    <property type="match status" value="1"/>
</dbReference>
<dbReference type="Proteomes" id="UP000054007">
    <property type="component" value="Unassembled WGS sequence"/>
</dbReference>
<gene>
    <name evidence="8" type="ORF">CYLTODRAFT_386747</name>
</gene>
<proteinExistence type="predicted"/>
<feature type="region of interest" description="Disordered" evidence="6">
    <location>
        <begin position="152"/>
        <end position="231"/>
    </location>
</feature>
<dbReference type="Pfam" id="PF00250">
    <property type="entry name" value="Forkhead"/>
    <property type="match status" value="1"/>
</dbReference>
<dbReference type="SMART" id="SM00339">
    <property type="entry name" value="FH"/>
    <property type="match status" value="1"/>
</dbReference>
<feature type="compositionally biased region" description="Low complexity" evidence="6">
    <location>
        <begin position="279"/>
        <end position="292"/>
    </location>
</feature>
<feature type="compositionally biased region" description="Basic and acidic residues" evidence="6">
    <location>
        <begin position="357"/>
        <end position="373"/>
    </location>
</feature>
<feature type="region of interest" description="Disordered" evidence="6">
    <location>
        <begin position="255"/>
        <end position="295"/>
    </location>
</feature>
<evidence type="ECO:0000256" key="5">
    <source>
        <dbReference type="PROSITE-ProRule" id="PRU00089"/>
    </source>
</evidence>
<evidence type="ECO:0000313" key="8">
    <source>
        <dbReference type="EMBL" id="KIY73567.1"/>
    </source>
</evidence>
<dbReference type="CDD" id="cd00059">
    <property type="entry name" value="FH_FOX"/>
    <property type="match status" value="1"/>
</dbReference>
<dbReference type="PROSITE" id="PS50039">
    <property type="entry name" value="FORK_HEAD_3"/>
    <property type="match status" value="1"/>
</dbReference>
<dbReference type="STRING" id="1314674.A0A0D7BT19"/>